<dbReference type="OrthoDB" id="9813383at2"/>
<dbReference type="Gene3D" id="3.40.50.880">
    <property type="match status" value="1"/>
</dbReference>
<dbReference type="GO" id="GO:0033969">
    <property type="term" value="F:gamma-glutamyl-gamma-aminobutyrate hydrolase activity"/>
    <property type="evidence" value="ECO:0007669"/>
    <property type="project" value="TreeGrafter"/>
</dbReference>
<organism evidence="1 2">
    <name type="scientific">Candidatus Terasakiella magnetica</name>
    <dbReference type="NCBI Taxonomy" id="1867952"/>
    <lineage>
        <taxon>Bacteria</taxon>
        <taxon>Pseudomonadati</taxon>
        <taxon>Pseudomonadota</taxon>
        <taxon>Alphaproteobacteria</taxon>
        <taxon>Rhodospirillales</taxon>
        <taxon>Terasakiellaceae</taxon>
        <taxon>Terasakiella</taxon>
    </lineage>
</organism>
<accession>A0A1C3RIY7</accession>
<keyword evidence="1" id="KW-0378">Hydrolase</keyword>
<keyword evidence="2" id="KW-1185">Reference proteome</keyword>
<dbReference type="GO" id="GO:0005829">
    <property type="term" value="C:cytosol"/>
    <property type="evidence" value="ECO:0007669"/>
    <property type="project" value="TreeGrafter"/>
</dbReference>
<dbReference type="STRING" id="1867952.MTBPR1_40246"/>
<gene>
    <name evidence="1" type="ORF">MTBPR1_40246</name>
</gene>
<dbReference type="AlphaFoldDB" id="A0A1C3RIY7"/>
<dbReference type="RefSeq" id="WP_069189256.1">
    <property type="nucleotide sequence ID" value="NZ_FLYE01000034.1"/>
</dbReference>
<dbReference type="SUPFAM" id="SSF52317">
    <property type="entry name" value="Class I glutamine amidotransferase-like"/>
    <property type="match status" value="1"/>
</dbReference>
<dbReference type="GO" id="GO:0006598">
    <property type="term" value="P:polyamine catabolic process"/>
    <property type="evidence" value="ECO:0007669"/>
    <property type="project" value="TreeGrafter"/>
</dbReference>
<evidence type="ECO:0000313" key="1">
    <source>
        <dbReference type="EMBL" id="SCA57223.1"/>
    </source>
</evidence>
<sequence>MKTPIIGITMDSEDGGEGAYSKFDWYALRENYCGAVAKSGGLPLPLPHEPELAEQYLDLIDGLLITGGAFDVDPSMYGESDVHDTVVTKDKRTKFEWAMTQGAIDRDMPLLGICGGQQLLHVVLGGKLIQHIPDSYADFLAHEQPNPRDEAGHSVKIKAGTRLHDIVGVNEMSVNSAHHQAIADKPEGIMINAIAPDTVFEGMEVPFLRFCIGVQWHPEFHICEGDKKIFDAFIEAARS</sequence>
<proteinExistence type="predicted"/>
<dbReference type="InterPro" id="IPR011697">
    <property type="entry name" value="Peptidase_C26"/>
</dbReference>
<evidence type="ECO:0000313" key="2">
    <source>
        <dbReference type="Proteomes" id="UP000231658"/>
    </source>
</evidence>
<dbReference type="PROSITE" id="PS51273">
    <property type="entry name" value="GATASE_TYPE_1"/>
    <property type="match status" value="1"/>
</dbReference>
<protein>
    <submittedName>
        <fullName evidence="1">Putative gamma-glutamyl-gamma-aminobutyrate hydrolase</fullName>
    </submittedName>
</protein>
<dbReference type="InterPro" id="IPR029062">
    <property type="entry name" value="Class_I_gatase-like"/>
</dbReference>
<dbReference type="InterPro" id="IPR044668">
    <property type="entry name" value="PuuD-like"/>
</dbReference>
<dbReference type="CDD" id="cd01745">
    <property type="entry name" value="GATase1_2"/>
    <property type="match status" value="1"/>
</dbReference>
<name>A0A1C3RIY7_9PROT</name>
<dbReference type="EMBL" id="FLYE01000034">
    <property type="protein sequence ID" value="SCA57223.1"/>
    <property type="molecule type" value="Genomic_DNA"/>
</dbReference>
<dbReference type="Pfam" id="PF07722">
    <property type="entry name" value="Peptidase_C26"/>
    <property type="match status" value="1"/>
</dbReference>
<reference evidence="1 2" key="1">
    <citation type="submission" date="2016-07" db="EMBL/GenBank/DDBJ databases">
        <authorList>
            <person name="Lefevre C.T."/>
        </authorList>
    </citation>
    <scope>NUCLEOTIDE SEQUENCE [LARGE SCALE GENOMIC DNA]</scope>
    <source>
        <strain evidence="1">PR1</strain>
    </source>
</reference>
<dbReference type="Proteomes" id="UP000231658">
    <property type="component" value="Unassembled WGS sequence"/>
</dbReference>
<dbReference type="PANTHER" id="PTHR43235:SF1">
    <property type="entry name" value="GLUTAMINE AMIDOTRANSFERASE PB2B2.05-RELATED"/>
    <property type="match status" value="1"/>
</dbReference>
<dbReference type="PANTHER" id="PTHR43235">
    <property type="entry name" value="GLUTAMINE AMIDOTRANSFERASE PB2B2.05-RELATED"/>
    <property type="match status" value="1"/>
</dbReference>